<dbReference type="InterPro" id="IPR001312">
    <property type="entry name" value="Hexokinase"/>
</dbReference>
<evidence type="ECO:0000256" key="6">
    <source>
        <dbReference type="RuleBase" id="RU362007"/>
    </source>
</evidence>
<comment type="caution">
    <text evidence="9">The sequence shown here is derived from an EMBL/GenBank/DDBJ whole genome shotgun (WGS) entry which is preliminary data.</text>
</comment>
<dbReference type="OrthoDB" id="419537at2759"/>
<dbReference type="Gene3D" id="3.40.367.20">
    <property type="match status" value="1"/>
</dbReference>
<evidence type="ECO:0000313" key="9">
    <source>
        <dbReference type="EMBL" id="KAG2210779.1"/>
    </source>
</evidence>
<keyword evidence="4 6" id="KW-0418">Kinase</keyword>
<keyword evidence="6" id="KW-0324">Glycolysis</keyword>
<dbReference type="PANTHER" id="PTHR19443:SF30">
    <property type="entry name" value="GLUCOKINASE-1-RELATED"/>
    <property type="match status" value="1"/>
</dbReference>
<dbReference type="GO" id="GO:0006006">
    <property type="term" value="P:glucose metabolic process"/>
    <property type="evidence" value="ECO:0007669"/>
    <property type="project" value="TreeGrafter"/>
</dbReference>
<keyword evidence="3 6" id="KW-0547">Nucleotide-binding</keyword>
<dbReference type="PROSITE" id="PS51748">
    <property type="entry name" value="HEXOKINASE_2"/>
    <property type="match status" value="1"/>
</dbReference>
<dbReference type="EC" id="2.7.1.-" evidence="6"/>
<gene>
    <name evidence="9" type="ORF">INT46_006849</name>
</gene>
<feature type="domain" description="Hexokinase N-terminal" evidence="7">
    <location>
        <begin position="17"/>
        <end position="213"/>
    </location>
</feature>
<name>A0A8H7RG27_9FUNG</name>
<dbReference type="PANTHER" id="PTHR19443">
    <property type="entry name" value="HEXOKINASE"/>
    <property type="match status" value="1"/>
</dbReference>
<evidence type="ECO:0000259" key="8">
    <source>
        <dbReference type="Pfam" id="PF03727"/>
    </source>
</evidence>
<dbReference type="SUPFAM" id="SSF53067">
    <property type="entry name" value="Actin-like ATPase domain"/>
    <property type="match status" value="2"/>
</dbReference>
<dbReference type="GO" id="GO:0001678">
    <property type="term" value="P:intracellular glucose homeostasis"/>
    <property type="evidence" value="ECO:0007669"/>
    <property type="project" value="InterPro"/>
</dbReference>
<dbReference type="GO" id="GO:0006096">
    <property type="term" value="P:glycolytic process"/>
    <property type="evidence" value="ECO:0007669"/>
    <property type="project" value="UniProtKB-UniPathway"/>
</dbReference>
<dbReference type="InterPro" id="IPR043129">
    <property type="entry name" value="ATPase_NBD"/>
</dbReference>
<evidence type="ECO:0000256" key="2">
    <source>
        <dbReference type="ARBA" id="ARBA00022679"/>
    </source>
</evidence>
<keyword evidence="5 6" id="KW-0067">ATP-binding</keyword>
<dbReference type="AlphaFoldDB" id="A0A8H7RG27"/>
<dbReference type="GO" id="GO:0005739">
    <property type="term" value="C:mitochondrion"/>
    <property type="evidence" value="ECO:0007669"/>
    <property type="project" value="TreeGrafter"/>
</dbReference>
<dbReference type="GO" id="GO:0005829">
    <property type="term" value="C:cytosol"/>
    <property type="evidence" value="ECO:0007669"/>
    <property type="project" value="TreeGrafter"/>
</dbReference>
<dbReference type="InterPro" id="IPR022672">
    <property type="entry name" value="Hexokinase_N"/>
</dbReference>
<evidence type="ECO:0000256" key="3">
    <source>
        <dbReference type="ARBA" id="ARBA00022741"/>
    </source>
</evidence>
<reference evidence="9" key="1">
    <citation type="submission" date="2020-12" db="EMBL/GenBank/DDBJ databases">
        <title>Metabolic potential, ecology and presence of endohyphal bacteria is reflected in genomic diversity of Mucoromycotina.</title>
        <authorList>
            <person name="Muszewska A."/>
            <person name="Okrasinska A."/>
            <person name="Steczkiewicz K."/>
            <person name="Drgas O."/>
            <person name="Orlowska M."/>
            <person name="Perlinska-Lenart U."/>
            <person name="Aleksandrzak-Piekarczyk T."/>
            <person name="Szatraj K."/>
            <person name="Zielenkiewicz U."/>
            <person name="Pilsyk S."/>
            <person name="Malc E."/>
            <person name="Mieczkowski P."/>
            <person name="Kruszewska J.S."/>
            <person name="Biernat P."/>
            <person name="Pawlowska J."/>
        </authorList>
    </citation>
    <scope>NUCLEOTIDE SEQUENCE</scope>
    <source>
        <strain evidence="9">CBS 226.32</strain>
    </source>
</reference>
<dbReference type="Gene3D" id="3.30.420.40">
    <property type="match status" value="1"/>
</dbReference>
<keyword evidence="2 6" id="KW-0808">Transferase</keyword>
<comment type="similarity">
    <text evidence="1 6">Belongs to the hexokinase family.</text>
</comment>
<sequence length="476" mass="52723">MTISNLKHGNLMQQNAIDEILEKFQVSKEKLNKLMHGVGYEMKNGLKSNKPSNDLKMIPSFVTGYPTGNEKGTYLALEISGVDIYVCQVRLKGEGGKLAINQYQYKIPDHLTAGDSISTLIDYIADCVADFQHRVGSTLEMVYAMGISMGFAVRQTGLDKGFIVALEHGFEYPNAIDSDVVDLFHQRFKAKGLAIKVVAMANDAVCTLLAHAYQHPSTRIGIVHSAGTNCAYYDKVINMENFLEEHKDQVSLMKSDMIINTEWCNISSKYLPTNKFDELVDAESNNKGVHAFEKMATGMYLGEIVRLVLVEFADHQILSFDINDEECLLRIPYQFDTSYMYVCEADDDGVLEGTRVILEEMCRTGETNLVDREIVKNVCQLVGHRAAVLLGASIAGVVEYMVSNGIGLDSPEGFAISISGEVYKDYSSFHPRVCETLKTLIPDEVAAKLSVGIVKHSRIVGAAIVAMMAEKINTQY</sequence>
<dbReference type="UniPathway" id="UPA00109">
    <property type="reaction ID" value="UER00180"/>
</dbReference>
<dbReference type="Pfam" id="PF00349">
    <property type="entry name" value="Hexokinase_1"/>
    <property type="match status" value="1"/>
</dbReference>
<protein>
    <recommendedName>
        <fullName evidence="6">Phosphotransferase</fullName>
        <ecNumber evidence="6">2.7.1.-</ecNumber>
    </recommendedName>
</protein>
<organism evidence="9 10">
    <name type="scientific">Mucor plumbeus</name>
    <dbReference type="NCBI Taxonomy" id="97098"/>
    <lineage>
        <taxon>Eukaryota</taxon>
        <taxon>Fungi</taxon>
        <taxon>Fungi incertae sedis</taxon>
        <taxon>Mucoromycota</taxon>
        <taxon>Mucoromycotina</taxon>
        <taxon>Mucoromycetes</taxon>
        <taxon>Mucorales</taxon>
        <taxon>Mucorineae</taxon>
        <taxon>Mucoraceae</taxon>
        <taxon>Mucor</taxon>
    </lineage>
</organism>
<dbReference type="Pfam" id="PF03727">
    <property type="entry name" value="Hexokinase_2"/>
    <property type="match status" value="1"/>
</dbReference>
<dbReference type="GO" id="GO:0005536">
    <property type="term" value="F:D-glucose binding"/>
    <property type="evidence" value="ECO:0007669"/>
    <property type="project" value="InterPro"/>
</dbReference>
<dbReference type="GO" id="GO:0004340">
    <property type="term" value="F:glucokinase activity"/>
    <property type="evidence" value="ECO:0007669"/>
    <property type="project" value="TreeGrafter"/>
</dbReference>
<evidence type="ECO:0000256" key="4">
    <source>
        <dbReference type="ARBA" id="ARBA00022777"/>
    </source>
</evidence>
<dbReference type="InterPro" id="IPR022673">
    <property type="entry name" value="Hexokinase_C"/>
</dbReference>
<accession>A0A8H7RG27</accession>
<evidence type="ECO:0000259" key="7">
    <source>
        <dbReference type="Pfam" id="PF00349"/>
    </source>
</evidence>
<evidence type="ECO:0000256" key="1">
    <source>
        <dbReference type="ARBA" id="ARBA00009225"/>
    </source>
</evidence>
<dbReference type="Proteomes" id="UP000650833">
    <property type="component" value="Unassembled WGS sequence"/>
</dbReference>
<evidence type="ECO:0000256" key="5">
    <source>
        <dbReference type="ARBA" id="ARBA00022840"/>
    </source>
</evidence>
<dbReference type="GO" id="GO:0008865">
    <property type="term" value="F:fructokinase activity"/>
    <property type="evidence" value="ECO:0007669"/>
    <property type="project" value="TreeGrafter"/>
</dbReference>
<dbReference type="PRINTS" id="PR00475">
    <property type="entry name" value="HEXOKINASE"/>
</dbReference>
<feature type="domain" description="Hexokinase C-terminal" evidence="8">
    <location>
        <begin position="219"/>
        <end position="468"/>
    </location>
</feature>
<dbReference type="GO" id="GO:0005524">
    <property type="term" value="F:ATP binding"/>
    <property type="evidence" value="ECO:0007669"/>
    <property type="project" value="UniProtKB-UniRule"/>
</dbReference>
<keyword evidence="10" id="KW-1185">Reference proteome</keyword>
<dbReference type="EMBL" id="JAEPRC010000075">
    <property type="protein sequence ID" value="KAG2210779.1"/>
    <property type="molecule type" value="Genomic_DNA"/>
</dbReference>
<proteinExistence type="inferred from homology"/>
<evidence type="ECO:0000313" key="10">
    <source>
        <dbReference type="Proteomes" id="UP000650833"/>
    </source>
</evidence>